<dbReference type="EMBL" id="JAENIK010000012">
    <property type="protein sequence ID" value="MBK1817367.1"/>
    <property type="molecule type" value="Genomic_DNA"/>
</dbReference>
<evidence type="ECO:0000313" key="2">
    <source>
        <dbReference type="EMBL" id="MBK1817367.1"/>
    </source>
</evidence>
<organism evidence="2 3">
    <name type="scientific">Luteolibacter yonseiensis</name>
    <dbReference type="NCBI Taxonomy" id="1144680"/>
    <lineage>
        <taxon>Bacteria</taxon>
        <taxon>Pseudomonadati</taxon>
        <taxon>Verrucomicrobiota</taxon>
        <taxon>Verrucomicrobiia</taxon>
        <taxon>Verrucomicrobiales</taxon>
        <taxon>Verrucomicrobiaceae</taxon>
        <taxon>Luteolibacter</taxon>
    </lineage>
</organism>
<feature type="signal peptide" evidence="1">
    <location>
        <begin position="1"/>
        <end position="18"/>
    </location>
</feature>
<dbReference type="Proteomes" id="UP000600139">
    <property type="component" value="Unassembled WGS sequence"/>
</dbReference>
<gene>
    <name evidence="2" type="ORF">JIN84_17235</name>
</gene>
<keyword evidence="1" id="KW-0732">Signal</keyword>
<protein>
    <recommendedName>
        <fullName evidence="4">Calx-beta domain-containing protein</fullName>
    </recommendedName>
</protein>
<reference evidence="2" key="1">
    <citation type="submission" date="2021-01" db="EMBL/GenBank/DDBJ databases">
        <title>Modified the classification status of verrucomicrobia.</title>
        <authorList>
            <person name="Feng X."/>
        </authorList>
    </citation>
    <scope>NUCLEOTIDE SEQUENCE</scope>
    <source>
        <strain evidence="2">JCM 18052</strain>
    </source>
</reference>
<evidence type="ECO:0000256" key="1">
    <source>
        <dbReference type="SAM" id="SignalP"/>
    </source>
</evidence>
<comment type="caution">
    <text evidence="2">The sequence shown here is derived from an EMBL/GenBank/DDBJ whole genome shotgun (WGS) entry which is preliminary data.</text>
</comment>
<keyword evidence="3" id="KW-1185">Reference proteome</keyword>
<dbReference type="RefSeq" id="WP_200352310.1">
    <property type="nucleotide sequence ID" value="NZ_BAABHZ010000001.1"/>
</dbReference>
<proteinExistence type="predicted"/>
<feature type="chain" id="PRO_5037113300" description="Calx-beta domain-containing protein" evidence="1">
    <location>
        <begin position="19"/>
        <end position="160"/>
    </location>
</feature>
<name>A0A934R6P8_9BACT</name>
<accession>A0A934R6P8</accession>
<evidence type="ECO:0008006" key="4">
    <source>
        <dbReference type="Google" id="ProtNLM"/>
    </source>
</evidence>
<sequence length="160" mass="17083">MKTKLVTIAALVVSLAFASGAEKIKAPNGGRIIDSVEPHVEFLVTKEKKVEVRFVDDSGKVVAPAAQTVTVTMGDRSAPTKLAFTKDGDKLVSDKTIPDGDELPVVVQIKVTPDAKSTTEKFNLNLAKCPTCSNAEYACTCAHGGEEKGHDHKEGDDHKH</sequence>
<evidence type="ECO:0000313" key="3">
    <source>
        <dbReference type="Proteomes" id="UP000600139"/>
    </source>
</evidence>
<dbReference type="AlphaFoldDB" id="A0A934R6P8"/>